<organism evidence="1 2">
    <name type="scientific">Umbra pygmaea</name>
    <name type="common">Eastern mudminnow</name>
    <dbReference type="NCBI Taxonomy" id="75934"/>
    <lineage>
        <taxon>Eukaryota</taxon>
        <taxon>Metazoa</taxon>
        <taxon>Chordata</taxon>
        <taxon>Craniata</taxon>
        <taxon>Vertebrata</taxon>
        <taxon>Euteleostomi</taxon>
        <taxon>Actinopterygii</taxon>
        <taxon>Neopterygii</taxon>
        <taxon>Teleostei</taxon>
        <taxon>Protacanthopterygii</taxon>
        <taxon>Esociformes</taxon>
        <taxon>Umbridae</taxon>
        <taxon>Umbra</taxon>
    </lineage>
</organism>
<dbReference type="AlphaFoldDB" id="A0ABD0WB25"/>
<dbReference type="EMBL" id="JAGEUA010000008">
    <property type="protein sequence ID" value="KAL0968829.1"/>
    <property type="molecule type" value="Genomic_DNA"/>
</dbReference>
<evidence type="ECO:0000313" key="1">
    <source>
        <dbReference type="EMBL" id="KAL0968829.1"/>
    </source>
</evidence>
<comment type="caution">
    <text evidence="1">The sequence shown here is derived from an EMBL/GenBank/DDBJ whole genome shotgun (WGS) entry which is preliminary data.</text>
</comment>
<accession>A0ABD0WB25</accession>
<reference evidence="1 2" key="1">
    <citation type="submission" date="2024-06" db="EMBL/GenBank/DDBJ databases">
        <authorList>
            <person name="Pan Q."/>
            <person name="Wen M."/>
            <person name="Jouanno E."/>
            <person name="Zahm M."/>
            <person name="Klopp C."/>
            <person name="Cabau C."/>
            <person name="Louis A."/>
            <person name="Berthelot C."/>
            <person name="Parey E."/>
            <person name="Roest Crollius H."/>
            <person name="Montfort J."/>
            <person name="Robinson-Rechavi M."/>
            <person name="Bouchez O."/>
            <person name="Lampietro C."/>
            <person name="Lopez Roques C."/>
            <person name="Donnadieu C."/>
            <person name="Postlethwait J."/>
            <person name="Bobe J."/>
            <person name="Verreycken H."/>
            <person name="Guiguen Y."/>
        </authorList>
    </citation>
    <scope>NUCLEOTIDE SEQUENCE [LARGE SCALE GENOMIC DNA]</scope>
    <source>
        <strain evidence="1">Up_M1</strain>
        <tissue evidence="1">Testis</tissue>
    </source>
</reference>
<dbReference type="Proteomes" id="UP001557470">
    <property type="component" value="Unassembled WGS sequence"/>
</dbReference>
<name>A0ABD0WB25_UMBPY</name>
<sequence>MATRGPGPIFAFPLLFHRKKLNVALLGSRVVGGGGSPSTSLHNYMKHIEFELQINSMLPISTTRNQHINC</sequence>
<keyword evidence="2" id="KW-1185">Reference proteome</keyword>
<proteinExistence type="predicted"/>
<gene>
    <name evidence="1" type="ORF">UPYG_G00272440</name>
</gene>
<evidence type="ECO:0000313" key="2">
    <source>
        <dbReference type="Proteomes" id="UP001557470"/>
    </source>
</evidence>
<protein>
    <submittedName>
        <fullName evidence="1">Uncharacterized protein</fullName>
    </submittedName>
</protein>